<evidence type="ECO:0000313" key="14">
    <source>
        <dbReference type="Proteomes" id="UP000824469"/>
    </source>
</evidence>
<dbReference type="OMA" id="MARANSW"/>
<gene>
    <name evidence="13" type="ORF">KI387_032426</name>
</gene>
<protein>
    <recommendedName>
        <fullName evidence="9">Floricaula/leafy-like transcription factor</fullName>
    </recommendedName>
</protein>
<dbReference type="Gene3D" id="1.10.4180.10">
    <property type="entry name" value="Protein LEAFY"/>
    <property type="match status" value="1"/>
</dbReference>
<evidence type="ECO:0000256" key="7">
    <source>
        <dbReference type="ARBA" id="ARBA00023163"/>
    </source>
</evidence>
<keyword evidence="4 9" id="KW-0805">Transcription regulation</keyword>
<dbReference type="PANTHER" id="PTHR36079">
    <property type="entry name" value="PROTEIN LEAFY"/>
    <property type="match status" value="1"/>
</dbReference>
<organism evidence="13 14">
    <name type="scientific">Taxus chinensis</name>
    <name type="common">Chinese yew</name>
    <name type="synonym">Taxus wallichiana var. chinensis</name>
    <dbReference type="NCBI Taxonomy" id="29808"/>
    <lineage>
        <taxon>Eukaryota</taxon>
        <taxon>Viridiplantae</taxon>
        <taxon>Streptophyta</taxon>
        <taxon>Embryophyta</taxon>
        <taxon>Tracheophyta</taxon>
        <taxon>Spermatophyta</taxon>
        <taxon>Pinopsida</taxon>
        <taxon>Pinidae</taxon>
        <taxon>Conifers II</taxon>
        <taxon>Cupressales</taxon>
        <taxon>Taxaceae</taxon>
        <taxon>Taxus</taxon>
    </lineage>
</organism>
<dbReference type="GO" id="GO:0006355">
    <property type="term" value="P:regulation of DNA-templated transcription"/>
    <property type="evidence" value="ECO:0007669"/>
    <property type="project" value="UniProtKB-UniRule"/>
</dbReference>
<comment type="caution">
    <text evidence="13">The sequence shown here is derived from an EMBL/GenBank/DDBJ whole genome shotgun (WGS) entry which is preliminary data.</text>
</comment>
<evidence type="ECO:0000313" key="13">
    <source>
        <dbReference type="EMBL" id="KAH9288309.1"/>
    </source>
</evidence>
<keyword evidence="5 9" id="KW-0238">DNA-binding</keyword>
<dbReference type="GO" id="GO:0005634">
    <property type="term" value="C:nucleus"/>
    <property type="evidence" value="ECO:0007669"/>
    <property type="project" value="UniProtKB-SubCell"/>
</dbReference>
<dbReference type="InterPro" id="IPR035209">
    <property type="entry name" value="FLO/LFY_C"/>
</dbReference>
<keyword evidence="7 9" id="KW-0804">Transcription</keyword>
<dbReference type="Pfam" id="PF17538">
    <property type="entry name" value="C_LFY_FLO"/>
    <property type="match status" value="1"/>
</dbReference>
<comment type="subcellular location">
    <subcellularLocation>
        <location evidence="1 9">Nucleus</location>
    </subcellularLocation>
</comment>
<evidence type="ECO:0000256" key="10">
    <source>
        <dbReference type="SAM" id="MobiDB-lite"/>
    </source>
</evidence>
<dbReference type="PANTHER" id="PTHR36079:SF1">
    <property type="entry name" value="PROTEIN LEAFY"/>
    <property type="match status" value="1"/>
</dbReference>
<keyword evidence="6 9" id="KW-0010">Activator</keyword>
<feature type="compositionally biased region" description="Basic and acidic residues" evidence="10">
    <location>
        <begin position="214"/>
        <end position="227"/>
    </location>
</feature>
<evidence type="ECO:0000256" key="6">
    <source>
        <dbReference type="ARBA" id="ARBA00023159"/>
    </source>
</evidence>
<dbReference type="InterPro" id="IPR038276">
    <property type="entry name" value="Floricaula/leafy_C_sf"/>
</dbReference>
<dbReference type="EMBL" id="JAHRHJ020003813">
    <property type="protein sequence ID" value="KAH9288309.1"/>
    <property type="molecule type" value="Genomic_DNA"/>
</dbReference>
<reference evidence="13 14" key="1">
    <citation type="journal article" date="2021" name="Nat. Plants">
        <title>The Taxus genome provides insights into paclitaxel biosynthesis.</title>
        <authorList>
            <person name="Xiong X."/>
            <person name="Gou J."/>
            <person name="Liao Q."/>
            <person name="Li Y."/>
            <person name="Zhou Q."/>
            <person name="Bi G."/>
            <person name="Li C."/>
            <person name="Du R."/>
            <person name="Wang X."/>
            <person name="Sun T."/>
            <person name="Guo L."/>
            <person name="Liang H."/>
            <person name="Lu P."/>
            <person name="Wu Y."/>
            <person name="Zhang Z."/>
            <person name="Ro D.K."/>
            <person name="Shang Y."/>
            <person name="Huang S."/>
            <person name="Yan J."/>
        </authorList>
    </citation>
    <scope>NUCLEOTIDE SEQUENCE [LARGE SCALE GENOMIC DNA]</scope>
    <source>
        <strain evidence="13">Ta-2019</strain>
    </source>
</reference>
<evidence type="ECO:0000259" key="11">
    <source>
        <dbReference type="Pfam" id="PF01698"/>
    </source>
</evidence>
<dbReference type="GO" id="GO:0003677">
    <property type="term" value="F:DNA binding"/>
    <property type="evidence" value="ECO:0007669"/>
    <property type="project" value="UniProtKB-UniRule"/>
</dbReference>
<evidence type="ECO:0000259" key="12">
    <source>
        <dbReference type="Pfam" id="PF17538"/>
    </source>
</evidence>
<feature type="domain" description="Floricaula/Leafy protein SAM" evidence="11">
    <location>
        <begin position="51"/>
        <end position="128"/>
    </location>
</feature>
<name>A0AA38EZK4_TAXCH</name>
<keyword evidence="3" id="KW-0217">Developmental protein</keyword>
<evidence type="ECO:0000256" key="1">
    <source>
        <dbReference type="ARBA" id="ARBA00004123"/>
    </source>
</evidence>
<dbReference type="InterPro" id="IPR002910">
    <property type="entry name" value="FLO_LFY"/>
</dbReference>
<keyword evidence="14" id="KW-1185">Reference proteome</keyword>
<evidence type="ECO:0000256" key="4">
    <source>
        <dbReference type="ARBA" id="ARBA00023015"/>
    </source>
</evidence>
<evidence type="ECO:0000256" key="9">
    <source>
        <dbReference type="RuleBase" id="RU366064"/>
    </source>
</evidence>
<sequence length="483" mass="56153">MDGENFTAGFFRWDQRPPAPPQPQPPIFNKDHIINRASTSFEFVLPLNARKELKSLEELFREYGVRYLTMAKMTEMGFTANTLINMTEEEVDDLMKTLVEIYRTDLLLGERYGIKSAIRAEKKRLQDSFEMQRLEFLSEAERKRIHDDQNTLAVVMTSEGTSKELRANNPLIFPEITNGDHGPVNINTCKDGVIVPIHNNGNLCGSALTGIPEHSSESDERKIDSNKQKRRRSKETGEDGEDRPREHPFIVTEPGELARGKKNGLDYLFDLYEQCGKFLLEVQRIAKERGEKCPTKVTNQVFRHAKYTGAVYINKPKMRHYVHCYALHSLDNEQSNHLRRIYKERGENVGAWRQACYYPLVAIARENNWDIEGVFNRNEKLKIWMSDVMPIYNDEVKVKLEKAGLLQLYELPYFGKLECLYQWLMSRVHEDHFYFAWRKMHITPQLISKFTSLICEGDSIDDDLSDKEAIKETVTVYDYKKGS</sequence>
<accession>A0AA38EZK4</accession>
<dbReference type="Pfam" id="PF01698">
    <property type="entry name" value="SAM_LFY"/>
    <property type="match status" value="1"/>
</dbReference>
<dbReference type="AlphaFoldDB" id="A0AA38EZK4"/>
<proteinExistence type="inferred from homology"/>
<feature type="domain" description="Floricaula/leafy DNA-binding C-terminal" evidence="12">
    <location>
        <begin position="236"/>
        <end position="385"/>
    </location>
</feature>
<evidence type="ECO:0000256" key="2">
    <source>
        <dbReference type="ARBA" id="ARBA00009383"/>
    </source>
</evidence>
<feature type="region of interest" description="Disordered" evidence="10">
    <location>
        <begin position="210"/>
        <end position="250"/>
    </location>
</feature>
<evidence type="ECO:0000256" key="3">
    <source>
        <dbReference type="ARBA" id="ARBA00022473"/>
    </source>
</evidence>
<dbReference type="InterPro" id="IPR035079">
    <property type="entry name" value="LFY_SAM"/>
</dbReference>
<evidence type="ECO:0000256" key="5">
    <source>
        <dbReference type="ARBA" id="ARBA00023125"/>
    </source>
</evidence>
<dbReference type="Proteomes" id="UP000824469">
    <property type="component" value="Unassembled WGS sequence"/>
</dbReference>
<evidence type="ECO:0000256" key="8">
    <source>
        <dbReference type="ARBA" id="ARBA00023242"/>
    </source>
</evidence>
<keyword evidence="8 9" id="KW-0539">Nucleus</keyword>
<comment type="similarity">
    <text evidence="2 9">Belongs to the FLO/LFY family.</text>
</comment>
<feature type="compositionally biased region" description="Basic and acidic residues" evidence="10">
    <location>
        <begin position="234"/>
        <end position="248"/>
    </location>
</feature>
<comment type="function">
    <text evidence="9">Probable transcription factor.</text>
</comment>